<feature type="compositionally biased region" description="Pro residues" evidence="1">
    <location>
        <begin position="249"/>
        <end position="335"/>
    </location>
</feature>
<feature type="compositionally biased region" description="Gly residues" evidence="1">
    <location>
        <begin position="123"/>
        <end position="135"/>
    </location>
</feature>
<keyword evidence="2" id="KW-1133">Transmembrane helix</keyword>
<feature type="region of interest" description="Disordered" evidence="1">
    <location>
        <begin position="105"/>
        <end position="584"/>
    </location>
</feature>
<dbReference type="OrthoDB" id="5421842at2759"/>
<dbReference type="PANTHER" id="PTHR24216:SF65">
    <property type="entry name" value="PAXILLIN-LIKE PROTEIN 1"/>
    <property type="match status" value="1"/>
</dbReference>
<dbReference type="RefSeq" id="XP_042996846.1">
    <property type="nucleotide sequence ID" value="XM_043140912.1"/>
</dbReference>
<sequence length="816" mass="87406">MSTPPPPPPHGEVPRSSGLPPGKYDIFVIPEHSAGSGFLYLPSLRPNVNSFFAGFASALILVALFQSMAPAFRVWWESFQGLGNMGMTLLIIGVGFGAWALGRTQKDGTSSSSRHYQSWHSSGGNGGYSSGGFGNSGPRASPGGGAGEAPPPPPPHGSPPPPPHGSPPPPPHGSSPPPPPRGRGGGPPPHRRPQSPPEPSPPPSRQPSPRPPPRPPPQPSRQPSPRPPPRPQPQPAPQSAPEPASQQAPQPPPQPAPGPAPQPAPPPQQAPQAPQPAPQQAPQPPPQPVPQQAPQPTPQPESQPPPQPAPQPPPQPAPQPPPQPAPQPAPQPPQPEKPKTSWQRPAPAPNSPKSQTPKGTWEKAREATRKKEEERKAKEAEQKRREEAAKRLAELRAKEAKERQKREHEREQKEKEAKEKKLKEEAEQRRKELVERLRREKEEKEKEEQKKKEAEAEAAAAAADAAASPTSAAGVGSPRTGSSYAFSGVGERMSMWPNGRPPQPPPSSAGSSPGKKPPAPTAKTHVSTPNGDAHSFRPYDQPRSTRRRPSASSFTASDASWAQSHTTSRTSPPPSVRGRGPYTTKDPDKIVIQAVYLFMNQYAKTPASQLVSGVGSVTDGLILRVTTAGLFIDDDVRGVPQREWDVKAWTLKLVEVWCPPHCLSASAATAAPSPLAGAKSAPHLLYKMATARRHADRDSCKVLNGDEADAFLADMLHACKDCCRLGLCERRFGNTNIQSPNGHTGAWKAKGLHILRATVRDQEGKRYLFVMNETESWKLAVGLQRLRGGTQVRQLGVAGMAPSEARGTLEMLGWSG</sequence>
<feature type="compositionally biased region" description="Low complexity" evidence="1">
    <location>
        <begin position="566"/>
        <end position="581"/>
    </location>
</feature>
<evidence type="ECO:0000256" key="2">
    <source>
        <dbReference type="SAM" id="Phobius"/>
    </source>
</evidence>
<feature type="compositionally biased region" description="Low complexity" evidence="1">
    <location>
        <begin position="110"/>
        <end position="122"/>
    </location>
</feature>
<protein>
    <recommendedName>
        <fullName evidence="5">Proline-rich protein RiP-15</fullName>
    </recommendedName>
</protein>
<dbReference type="PANTHER" id="PTHR24216">
    <property type="entry name" value="PAXILLIN-RELATED"/>
    <property type="match status" value="1"/>
</dbReference>
<evidence type="ECO:0000313" key="4">
    <source>
        <dbReference type="Proteomes" id="UP000027002"/>
    </source>
</evidence>
<feature type="compositionally biased region" description="Pro residues" evidence="1">
    <location>
        <begin position="149"/>
        <end position="181"/>
    </location>
</feature>
<feature type="transmembrane region" description="Helical" evidence="2">
    <location>
        <begin position="81"/>
        <end position="102"/>
    </location>
</feature>
<feature type="compositionally biased region" description="Low complexity" evidence="1">
    <location>
        <begin position="457"/>
        <end position="467"/>
    </location>
</feature>
<keyword evidence="2" id="KW-0472">Membrane</keyword>
<reference evidence="3" key="1">
    <citation type="submission" date="2020-03" db="EMBL/GenBank/DDBJ databases">
        <title>A mixture of massive structural variations and highly conserved coding sequences in Ustilaginoidea virens genome.</title>
        <authorList>
            <person name="Zhang K."/>
            <person name="Zhao Z."/>
            <person name="Zhang Z."/>
            <person name="Li Y."/>
            <person name="Hsiang T."/>
            <person name="Sun W."/>
        </authorList>
    </citation>
    <scope>NUCLEOTIDE SEQUENCE</scope>
    <source>
        <strain evidence="3">UV-8b</strain>
    </source>
</reference>
<keyword evidence="4" id="KW-1185">Reference proteome</keyword>
<accession>A0A8E5MG53</accession>
<evidence type="ECO:0008006" key="5">
    <source>
        <dbReference type="Google" id="ProtNLM"/>
    </source>
</evidence>
<keyword evidence="2" id="KW-0812">Transmembrane</keyword>
<dbReference type="EMBL" id="CP072755">
    <property type="protein sequence ID" value="QUC19173.1"/>
    <property type="molecule type" value="Genomic_DNA"/>
</dbReference>
<evidence type="ECO:0000313" key="3">
    <source>
        <dbReference type="EMBL" id="QUC19173.1"/>
    </source>
</evidence>
<dbReference type="AlphaFoldDB" id="A0A8E5MG53"/>
<dbReference type="GeneID" id="66064192"/>
<gene>
    <name evidence="3" type="ORF">UV8b_03414</name>
</gene>
<evidence type="ECO:0000256" key="1">
    <source>
        <dbReference type="SAM" id="MobiDB-lite"/>
    </source>
</evidence>
<feature type="compositionally biased region" description="Pro residues" evidence="1">
    <location>
        <begin position="194"/>
        <end position="240"/>
    </location>
</feature>
<organism evidence="3 4">
    <name type="scientific">Ustilaginoidea virens</name>
    <name type="common">Rice false smut fungus</name>
    <name type="synonym">Villosiclava virens</name>
    <dbReference type="NCBI Taxonomy" id="1159556"/>
    <lineage>
        <taxon>Eukaryota</taxon>
        <taxon>Fungi</taxon>
        <taxon>Dikarya</taxon>
        <taxon>Ascomycota</taxon>
        <taxon>Pezizomycotina</taxon>
        <taxon>Sordariomycetes</taxon>
        <taxon>Hypocreomycetidae</taxon>
        <taxon>Hypocreales</taxon>
        <taxon>Clavicipitaceae</taxon>
        <taxon>Ustilaginoidea</taxon>
    </lineage>
</organism>
<feature type="transmembrane region" description="Helical" evidence="2">
    <location>
        <begin position="51"/>
        <end position="69"/>
    </location>
</feature>
<name>A0A8E5MG53_USTVR</name>
<proteinExistence type="predicted"/>
<dbReference type="KEGG" id="uvi:66064192"/>
<feature type="compositionally biased region" description="Basic and acidic residues" evidence="1">
    <location>
        <begin position="360"/>
        <end position="455"/>
    </location>
</feature>
<dbReference type="Proteomes" id="UP000027002">
    <property type="component" value="Chromosome 3"/>
</dbReference>